<feature type="transmembrane region" description="Helical" evidence="1">
    <location>
        <begin position="102"/>
        <end position="128"/>
    </location>
</feature>
<dbReference type="GO" id="GO:0000155">
    <property type="term" value="F:phosphorelay sensor kinase activity"/>
    <property type="evidence" value="ECO:0007669"/>
    <property type="project" value="InterPro"/>
</dbReference>
<dbReference type="AlphaFoldDB" id="A0A1X7L4X7"/>
<feature type="transmembrane region" description="Helical" evidence="1">
    <location>
        <begin position="6"/>
        <end position="23"/>
    </location>
</feature>
<proteinExistence type="predicted"/>
<feature type="transmembrane region" description="Helical" evidence="1">
    <location>
        <begin position="148"/>
        <end position="167"/>
    </location>
</feature>
<organism evidence="3 4">
    <name type="scientific">Marivirga sericea</name>
    <dbReference type="NCBI Taxonomy" id="1028"/>
    <lineage>
        <taxon>Bacteria</taxon>
        <taxon>Pseudomonadati</taxon>
        <taxon>Bacteroidota</taxon>
        <taxon>Cytophagia</taxon>
        <taxon>Cytophagales</taxon>
        <taxon>Marivirgaceae</taxon>
        <taxon>Marivirga</taxon>
    </lineage>
</organism>
<evidence type="ECO:0000259" key="2">
    <source>
        <dbReference type="Pfam" id="PF06580"/>
    </source>
</evidence>
<feature type="domain" description="Signal transduction histidine kinase internal region" evidence="2">
    <location>
        <begin position="188"/>
        <end position="266"/>
    </location>
</feature>
<dbReference type="InterPro" id="IPR050640">
    <property type="entry name" value="Bact_2-comp_sensor_kinase"/>
</dbReference>
<dbReference type="PANTHER" id="PTHR34220:SF7">
    <property type="entry name" value="SENSOR HISTIDINE KINASE YPDA"/>
    <property type="match status" value="1"/>
</dbReference>
<dbReference type="PANTHER" id="PTHR34220">
    <property type="entry name" value="SENSOR HISTIDINE KINASE YPDA"/>
    <property type="match status" value="1"/>
</dbReference>
<feature type="transmembrane region" description="Helical" evidence="1">
    <location>
        <begin position="68"/>
        <end position="90"/>
    </location>
</feature>
<dbReference type="RefSeq" id="WP_085518649.1">
    <property type="nucleotide sequence ID" value="NZ_FXAW01000008.1"/>
</dbReference>
<evidence type="ECO:0000313" key="4">
    <source>
        <dbReference type="Proteomes" id="UP000193804"/>
    </source>
</evidence>
<dbReference type="InterPro" id="IPR010559">
    <property type="entry name" value="Sig_transdc_His_kin_internal"/>
</dbReference>
<protein>
    <submittedName>
        <fullName evidence="3">Histidine kinase</fullName>
    </submittedName>
</protein>
<dbReference type="EMBL" id="FXAW01000008">
    <property type="protein sequence ID" value="SMG48785.1"/>
    <property type="molecule type" value="Genomic_DNA"/>
</dbReference>
<keyword evidence="1" id="KW-0472">Membrane</keyword>
<keyword evidence="1" id="KW-1133">Transmembrane helix</keyword>
<dbReference type="STRING" id="1028.SAMN05661096_03520"/>
<dbReference type="Pfam" id="PF06580">
    <property type="entry name" value="His_kinase"/>
    <property type="match status" value="1"/>
</dbReference>
<feature type="transmembrane region" description="Helical" evidence="1">
    <location>
        <begin position="35"/>
        <end position="56"/>
    </location>
</feature>
<dbReference type="GO" id="GO:0016020">
    <property type="term" value="C:membrane"/>
    <property type="evidence" value="ECO:0007669"/>
    <property type="project" value="InterPro"/>
</dbReference>
<name>A0A1X7L4X7_9BACT</name>
<accession>A0A1X7L4X7</accession>
<keyword evidence="3" id="KW-0808">Transferase</keyword>
<gene>
    <name evidence="3" type="ORF">SAMN05661096_03520</name>
</gene>
<dbReference type="Proteomes" id="UP000193804">
    <property type="component" value="Unassembled WGS sequence"/>
</dbReference>
<sequence>MSSLGLGFLNAKLIIKMGYFYFIKQESAPKRIGKFILVNILIALGLVVFFCPKCFLSLRGLKLIYPDFIFSFFMSSSLAFGGLVVEAYFNKKISWVNFPVKRLLLTLLIYLTYSFVVSYLISVIGYLIMFQEITLDNIDWVAMMDETIFPIGVALVLISLFTARSWLYEWRNAAIEAEQLRTEKLAGQYQSLKNQLNPHFLFNSLNVLTNLVYEDADKSASFIQQLSRIYRYVLDVQQEELVSLSDEIGFAQNYLSLQKLRFEENLIYEIKIDRIDNLYLPPLSLQLLLENAIKHNIVSMEHPLKISIYQRQDMLIVSNNFQPKKLETIDSKGIGLENIRKRYELLSDRQLEIIKAEAEFCVKLPLLTLAK</sequence>
<dbReference type="OrthoDB" id="927174at2"/>
<keyword evidence="3" id="KW-0418">Kinase</keyword>
<keyword evidence="1" id="KW-0812">Transmembrane</keyword>
<evidence type="ECO:0000313" key="3">
    <source>
        <dbReference type="EMBL" id="SMG48785.1"/>
    </source>
</evidence>
<keyword evidence="4" id="KW-1185">Reference proteome</keyword>
<reference evidence="4" key="1">
    <citation type="submission" date="2017-04" db="EMBL/GenBank/DDBJ databases">
        <authorList>
            <person name="Varghese N."/>
            <person name="Submissions S."/>
        </authorList>
    </citation>
    <scope>NUCLEOTIDE SEQUENCE [LARGE SCALE GENOMIC DNA]</scope>
    <source>
        <strain evidence="4">DSM 4125</strain>
    </source>
</reference>
<evidence type="ECO:0000256" key="1">
    <source>
        <dbReference type="SAM" id="Phobius"/>
    </source>
</evidence>